<dbReference type="GO" id="GO:0005663">
    <property type="term" value="C:DNA replication factor C complex"/>
    <property type="evidence" value="ECO:0000318"/>
    <property type="project" value="GO_Central"/>
</dbReference>
<dbReference type="Gene3D" id="3.40.50.300">
    <property type="entry name" value="P-loop containing nucleotide triphosphate hydrolases"/>
    <property type="match status" value="1"/>
</dbReference>
<dbReference type="Gene3D" id="1.20.272.10">
    <property type="match status" value="1"/>
</dbReference>
<dbReference type="InterPro" id="IPR008921">
    <property type="entry name" value="DNA_pol3_clamp-load_cplx_C"/>
</dbReference>
<proteinExistence type="predicted"/>
<dbReference type="PaxDb" id="3880-AES74320"/>
<sequence length="800" mass="91038">MSSLQHRNFLEAPTRDGTSIIVMKCYWLNGRVRERKKERMKVPSPTRKQSVGDRHMISPTRHNMSRSARRRKNSGHWWLSSISWMKKEVDSYDMTHHTHLSSDSPYYKGLTDQSLAIPHEEYQEDDNNNISSSLRPILLSSSPHSSPYYKGLTDYSLVIDASWATPHPHPHHNSSLSCYHDSSPYYRGLIALPVPTSPSSLFSLNINFNTTPTTQPPTHDFVVFLSPEDQSLMVTEPEATLEEAMVLIHPDIQGKPLRVNNPSSSQATLEKMDDGSDDVEGGKPLRVNYESETIPEKTILCDDVVLLVEEHKRKPLRERVTSNSETVLSQQENADKTDLGMEEEMELVMIEQEKPLRESRASQVGNENVLINTETTGLKEELRDFWLGGQKTASEQTVSMELPCEHKSMNTAVEGNMYEYLWATKYQPKILADFICNRDKALQLKALVKGGCGCNHFIFEGPPNVGKRSMIRAMLREVFGADGVQVTEEYKDFNLKGEMVENLKLRVQKSLHHVEVNLSEAKGYEKNVIVELFKETYGKVINSSLPCSPENCQAIILYEAEKLSLESVLYIKWLVEKYKGCNKLFFCCSDESRLQPIQSYCTTVRLSSPSTQQIVKILEYIVQEEGIKLSHESIKSIVLRSKNNLRQAIRSLEATYRNKNALNDDDLVLTGWEDDILNIARNIITEQSPRQLYAIRKKLQSLMIHDVPPDFIYKSLVANLTSLVDDSLCSGVTKLGKDYTKGGAIKFEGVKHYAQNKQGGSDEKNNKLTKKNAMNYLKVEEFIAKFMSWYKNSCKSNDHV</sequence>
<dbReference type="STRING" id="3880.G7J8L1"/>
<dbReference type="Gene3D" id="1.10.8.60">
    <property type="match status" value="1"/>
</dbReference>
<gene>
    <name evidence="6" type="primary">11429308</name>
    <name evidence="4" type="ordered locus">MTR_3g118160</name>
    <name evidence="5" type="ORF">MtrunA17_Chr3g0145801</name>
</gene>
<dbReference type="PANTHER" id="PTHR11669">
    <property type="entry name" value="REPLICATION FACTOR C / DNA POLYMERASE III GAMMA-TAU SUBUNIT"/>
    <property type="match status" value="1"/>
</dbReference>
<organism evidence="4 7">
    <name type="scientific">Medicago truncatula</name>
    <name type="common">Barrel medic</name>
    <name type="synonym">Medicago tribuloides</name>
    <dbReference type="NCBI Taxonomy" id="3880"/>
    <lineage>
        <taxon>Eukaryota</taxon>
        <taxon>Viridiplantae</taxon>
        <taxon>Streptophyta</taxon>
        <taxon>Embryophyta</taxon>
        <taxon>Tracheophyta</taxon>
        <taxon>Spermatophyta</taxon>
        <taxon>Magnoliopsida</taxon>
        <taxon>eudicotyledons</taxon>
        <taxon>Gunneridae</taxon>
        <taxon>Pentapetalae</taxon>
        <taxon>rosids</taxon>
        <taxon>fabids</taxon>
        <taxon>Fabales</taxon>
        <taxon>Fabaceae</taxon>
        <taxon>Papilionoideae</taxon>
        <taxon>50 kb inversion clade</taxon>
        <taxon>NPAAA clade</taxon>
        <taxon>Hologalegina</taxon>
        <taxon>IRL clade</taxon>
        <taxon>Trifolieae</taxon>
        <taxon>Medicago</taxon>
    </lineage>
</organism>
<dbReference type="EMBL" id="CM001219">
    <property type="protein sequence ID" value="AES74320.1"/>
    <property type="molecule type" value="Genomic_DNA"/>
</dbReference>
<dbReference type="InterPro" id="IPR047854">
    <property type="entry name" value="RFC_lid"/>
</dbReference>
<accession>G7J8L1</accession>
<evidence type="ECO:0000313" key="4">
    <source>
        <dbReference type="EMBL" id="AES74320.1"/>
    </source>
</evidence>
<keyword evidence="7" id="KW-1185">Reference proteome</keyword>
<evidence type="ECO:0000256" key="3">
    <source>
        <dbReference type="SAM" id="MobiDB-lite"/>
    </source>
</evidence>
<dbReference type="Proteomes" id="UP000002051">
    <property type="component" value="Chromosome 3"/>
</dbReference>
<dbReference type="GO" id="GO:0006281">
    <property type="term" value="P:DNA repair"/>
    <property type="evidence" value="ECO:0000318"/>
    <property type="project" value="GO_Central"/>
</dbReference>
<dbReference type="InterPro" id="IPR050238">
    <property type="entry name" value="DNA_Rep/Repair_Clamp_Loader"/>
</dbReference>
<reference evidence="4 7" key="2">
    <citation type="journal article" date="2014" name="BMC Genomics">
        <title>An improved genome release (version Mt4.0) for the model legume Medicago truncatula.</title>
        <authorList>
            <person name="Tang H."/>
            <person name="Krishnakumar V."/>
            <person name="Bidwell S."/>
            <person name="Rosen B."/>
            <person name="Chan A."/>
            <person name="Zhou S."/>
            <person name="Gentzbittel L."/>
            <person name="Childs K.L."/>
            <person name="Yandell M."/>
            <person name="Gundlach H."/>
            <person name="Mayer K.F."/>
            <person name="Schwartz D.C."/>
            <person name="Town C.D."/>
        </authorList>
    </citation>
    <scope>GENOME REANNOTATION</scope>
    <source>
        <strain evidence="6 7">cv. Jemalong A17</strain>
    </source>
</reference>
<dbReference type="InterPro" id="IPR027417">
    <property type="entry name" value="P-loop_NTPase"/>
</dbReference>
<keyword evidence="1" id="KW-0547">Nucleotide-binding</keyword>
<dbReference type="eggNOG" id="KOG2035">
    <property type="taxonomic scope" value="Eukaryota"/>
</dbReference>
<evidence type="ECO:0000313" key="7">
    <source>
        <dbReference type="Proteomes" id="UP000002051"/>
    </source>
</evidence>
<dbReference type="CDD" id="cd18140">
    <property type="entry name" value="HLD_clamp_RFC"/>
    <property type="match status" value="1"/>
</dbReference>
<dbReference type="SUPFAM" id="SSF48019">
    <property type="entry name" value="post-AAA+ oligomerization domain-like"/>
    <property type="match status" value="1"/>
</dbReference>
<dbReference type="GO" id="GO:0006261">
    <property type="term" value="P:DNA-templated DNA replication"/>
    <property type="evidence" value="ECO:0000318"/>
    <property type="project" value="GO_Central"/>
</dbReference>
<reference evidence="5" key="4">
    <citation type="journal article" date="2018" name="Nat. Plants">
        <title>Whole-genome landscape of Medicago truncatula symbiotic genes.</title>
        <authorList>
            <person name="Pecrix Y."/>
            <person name="Gamas P."/>
            <person name="Carrere S."/>
        </authorList>
    </citation>
    <scope>NUCLEOTIDE SEQUENCE</scope>
    <source>
        <tissue evidence="5">Leaves</tissue>
    </source>
</reference>
<evidence type="ECO:0000313" key="6">
    <source>
        <dbReference type="EnsemblPlants" id="AES74320"/>
    </source>
</evidence>
<feature type="region of interest" description="Disordered" evidence="3">
    <location>
        <begin position="37"/>
        <end position="69"/>
    </location>
</feature>
<reference evidence="4 7" key="1">
    <citation type="journal article" date="2011" name="Nature">
        <title>The Medicago genome provides insight into the evolution of rhizobial symbioses.</title>
        <authorList>
            <person name="Young N.D."/>
            <person name="Debelle F."/>
            <person name="Oldroyd G.E."/>
            <person name="Geurts R."/>
            <person name="Cannon S.B."/>
            <person name="Udvardi M.K."/>
            <person name="Benedito V.A."/>
            <person name="Mayer K.F."/>
            <person name="Gouzy J."/>
            <person name="Schoof H."/>
            <person name="Van de Peer Y."/>
            <person name="Proost S."/>
            <person name="Cook D.R."/>
            <person name="Meyers B.C."/>
            <person name="Spannagl M."/>
            <person name="Cheung F."/>
            <person name="De Mita S."/>
            <person name="Krishnakumar V."/>
            <person name="Gundlach H."/>
            <person name="Zhou S."/>
            <person name="Mudge J."/>
            <person name="Bharti A.K."/>
            <person name="Murray J.D."/>
            <person name="Naoumkina M.A."/>
            <person name="Rosen B."/>
            <person name="Silverstein K.A."/>
            <person name="Tang H."/>
            <person name="Rombauts S."/>
            <person name="Zhao P.X."/>
            <person name="Zhou P."/>
            <person name="Barbe V."/>
            <person name="Bardou P."/>
            <person name="Bechner M."/>
            <person name="Bellec A."/>
            <person name="Berger A."/>
            <person name="Berges H."/>
            <person name="Bidwell S."/>
            <person name="Bisseling T."/>
            <person name="Choisne N."/>
            <person name="Couloux A."/>
            <person name="Denny R."/>
            <person name="Deshpande S."/>
            <person name="Dai X."/>
            <person name="Doyle J.J."/>
            <person name="Dudez A.M."/>
            <person name="Farmer A.D."/>
            <person name="Fouteau S."/>
            <person name="Franken C."/>
            <person name="Gibelin C."/>
            <person name="Gish J."/>
            <person name="Goldstein S."/>
            <person name="Gonzalez A.J."/>
            <person name="Green P.J."/>
            <person name="Hallab A."/>
            <person name="Hartog M."/>
            <person name="Hua A."/>
            <person name="Humphray S.J."/>
            <person name="Jeong D.H."/>
            <person name="Jing Y."/>
            <person name="Jocker A."/>
            <person name="Kenton S.M."/>
            <person name="Kim D.J."/>
            <person name="Klee K."/>
            <person name="Lai H."/>
            <person name="Lang C."/>
            <person name="Lin S."/>
            <person name="Macmil S.L."/>
            <person name="Magdelenat G."/>
            <person name="Matthews L."/>
            <person name="McCorrison J."/>
            <person name="Monaghan E.L."/>
            <person name="Mun J.H."/>
            <person name="Najar F.Z."/>
            <person name="Nicholson C."/>
            <person name="Noirot C."/>
            <person name="O'Bleness M."/>
            <person name="Paule C.R."/>
            <person name="Poulain J."/>
            <person name="Prion F."/>
            <person name="Qin B."/>
            <person name="Qu C."/>
            <person name="Retzel E.F."/>
            <person name="Riddle C."/>
            <person name="Sallet E."/>
            <person name="Samain S."/>
            <person name="Samson N."/>
            <person name="Sanders I."/>
            <person name="Saurat O."/>
            <person name="Scarpelli C."/>
            <person name="Schiex T."/>
            <person name="Segurens B."/>
            <person name="Severin A.J."/>
            <person name="Sherrier D.J."/>
            <person name="Shi R."/>
            <person name="Sims S."/>
            <person name="Singer S.R."/>
            <person name="Sinharoy S."/>
            <person name="Sterck L."/>
            <person name="Viollet A."/>
            <person name="Wang B.B."/>
            <person name="Wang K."/>
            <person name="Wang M."/>
            <person name="Wang X."/>
            <person name="Warfsmann J."/>
            <person name="Weissenbach J."/>
            <person name="White D.D."/>
            <person name="White J.D."/>
            <person name="Wiley G.B."/>
            <person name="Wincker P."/>
            <person name="Xing Y."/>
            <person name="Yang L."/>
            <person name="Yao Z."/>
            <person name="Ying F."/>
            <person name="Zhai J."/>
            <person name="Zhou L."/>
            <person name="Zuber A."/>
            <person name="Denarie J."/>
            <person name="Dixon R.A."/>
            <person name="May G.D."/>
            <person name="Schwartz D.C."/>
            <person name="Rogers J."/>
            <person name="Quetier F."/>
            <person name="Town C.D."/>
            <person name="Roe B.A."/>
        </authorList>
    </citation>
    <scope>NUCLEOTIDE SEQUENCE [LARGE SCALE GENOMIC DNA]</scope>
    <source>
        <strain evidence="4">A17</strain>
        <strain evidence="6 7">cv. Jemalong A17</strain>
    </source>
</reference>
<evidence type="ECO:0000256" key="2">
    <source>
        <dbReference type="ARBA" id="ARBA00022840"/>
    </source>
</evidence>
<dbReference type="OrthoDB" id="761538at2759"/>
<dbReference type="EMBL" id="PSQE01000003">
    <property type="protein sequence ID" value="RHN71397.1"/>
    <property type="molecule type" value="Genomic_DNA"/>
</dbReference>
<dbReference type="Gramene" id="rna20076">
    <property type="protein sequence ID" value="RHN71397.1"/>
    <property type="gene ID" value="gene20076"/>
</dbReference>
<feature type="region of interest" description="Disordered" evidence="3">
    <location>
        <begin position="256"/>
        <end position="282"/>
    </location>
</feature>
<dbReference type="GO" id="GO:0005634">
    <property type="term" value="C:nucleus"/>
    <property type="evidence" value="ECO:0000318"/>
    <property type="project" value="GO_Central"/>
</dbReference>
<name>G7J8L1_MEDTR</name>
<dbReference type="EnsemblPlants" id="AES74320">
    <property type="protein sequence ID" value="AES74320"/>
    <property type="gene ID" value="MTR_3g118160"/>
</dbReference>
<dbReference type="Pfam" id="PF21960">
    <property type="entry name" value="RCF1-5-like_lid"/>
    <property type="match status" value="1"/>
</dbReference>
<dbReference type="Proteomes" id="UP000265566">
    <property type="component" value="Chromosome 3"/>
</dbReference>
<dbReference type="GO" id="GO:0003677">
    <property type="term" value="F:DNA binding"/>
    <property type="evidence" value="ECO:0007669"/>
    <property type="project" value="InterPro"/>
</dbReference>
<dbReference type="SUPFAM" id="SSF52540">
    <property type="entry name" value="P-loop containing nucleoside triphosphate hydrolases"/>
    <property type="match status" value="1"/>
</dbReference>
<keyword evidence="2" id="KW-0067">ATP-binding</keyword>
<dbReference type="GO" id="GO:0005524">
    <property type="term" value="F:ATP binding"/>
    <property type="evidence" value="ECO:0007669"/>
    <property type="project" value="UniProtKB-KW"/>
</dbReference>
<protein>
    <submittedName>
        <fullName evidence="5">Putative DNA polymerase III, clamp loader complex, gamma/delta/delta subunit</fullName>
    </submittedName>
    <submittedName>
        <fullName evidence="4">Replication factor C subunit, putative</fullName>
    </submittedName>
</protein>
<dbReference type="AlphaFoldDB" id="G7J8L1"/>
<reference evidence="6" key="3">
    <citation type="submission" date="2015-04" db="UniProtKB">
        <authorList>
            <consortium name="EnsemblPlants"/>
        </authorList>
    </citation>
    <scope>IDENTIFICATION</scope>
    <source>
        <strain evidence="6">cv. Jemalong A17</strain>
    </source>
</reference>
<dbReference type="PANTHER" id="PTHR11669:SF52">
    <property type="entry name" value="OS10G0574500 PROTEIN"/>
    <property type="match status" value="1"/>
</dbReference>
<dbReference type="HOGENOM" id="CLU_019153_0_0_1"/>
<evidence type="ECO:0000256" key="1">
    <source>
        <dbReference type="ARBA" id="ARBA00022741"/>
    </source>
</evidence>
<dbReference type="KEGG" id="mtr:11429308"/>
<evidence type="ECO:0000313" key="5">
    <source>
        <dbReference type="EMBL" id="RHN71397.1"/>
    </source>
</evidence>